<dbReference type="AlphaFoldDB" id="A0AAU8ID15"/>
<organism evidence="13">
    <name type="scientific">Sporolactobacillus sp. Y61</name>
    <dbReference type="NCBI Taxonomy" id="3160863"/>
    <lineage>
        <taxon>Bacteria</taxon>
        <taxon>Bacillati</taxon>
        <taxon>Bacillota</taxon>
        <taxon>Bacilli</taxon>
        <taxon>Bacillales</taxon>
        <taxon>Sporolactobacillaceae</taxon>
        <taxon>Sporolactobacillus</taxon>
    </lineage>
</organism>
<keyword evidence="10" id="KW-0408">Iron</keyword>
<evidence type="ECO:0000256" key="3">
    <source>
        <dbReference type="ARBA" id="ARBA00022448"/>
    </source>
</evidence>
<sequence length="347" mass="38986">MIHLTGRDITLSLNELWFILIAVLFVGFFFLEGYDFGVGMATRFVARDQLERRIMVNTIGPFWDANEVWLITAGGAMFAAFPNWYATLFSGFYIPLVVMLLLLIARGTAFEFRAKVAHPKWTGTWDWAIFIPSLLVPFLWGVVFSALVYGLPIDSKMNMHGVFTSFVNPYTVLGGVLITLLCLYHGLVYLCLRTDEDIQARARSLAKRLFWVLAAAAVAFIVVSFFVTDIFELRGALLYPIYAVDVLALILSAVFLSKKRDGWAFGMNAGVILLTVGSLFIGLFPRVMISNINPANNLTIYNAASGSYSLTVMTIVALTLLPFVIGYSIWSYYVFRKRVTKKETLQY</sequence>
<dbReference type="GO" id="GO:0016682">
    <property type="term" value="F:oxidoreductase activity, acting on diphenols and related substances as donors, oxygen as acceptor"/>
    <property type="evidence" value="ECO:0007669"/>
    <property type="project" value="TreeGrafter"/>
</dbReference>
<evidence type="ECO:0000256" key="11">
    <source>
        <dbReference type="ARBA" id="ARBA00023136"/>
    </source>
</evidence>
<evidence type="ECO:0000256" key="1">
    <source>
        <dbReference type="ARBA" id="ARBA00004651"/>
    </source>
</evidence>
<keyword evidence="7" id="KW-0479">Metal-binding</keyword>
<dbReference type="GO" id="GO:0046872">
    <property type="term" value="F:metal ion binding"/>
    <property type="evidence" value="ECO:0007669"/>
    <property type="project" value="UniProtKB-KW"/>
</dbReference>
<evidence type="ECO:0000256" key="6">
    <source>
        <dbReference type="ARBA" id="ARBA00022692"/>
    </source>
</evidence>
<proteinExistence type="inferred from homology"/>
<evidence type="ECO:0000256" key="10">
    <source>
        <dbReference type="ARBA" id="ARBA00023004"/>
    </source>
</evidence>
<evidence type="ECO:0000313" key="13">
    <source>
        <dbReference type="EMBL" id="XCJ15888.1"/>
    </source>
</evidence>
<evidence type="ECO:0000256" key="7">
    <source>
        <dbReference type="ARBA" id="ARBA00022723"/>
    </source>
</evidence>
<keyword evidence="9 12" id="KW-1133">Transmembrane helix</keyword>
<dbReference type="GO" id="GO:0070069">
    <property type="term" value="C:cytochrome complex"/>
    <property type="evidence" value="ECO:0007669"/>
    <property type="project" value="TreeGrafter"/>
</dbReference>
<dbReference type="PIRSF" id="PIRSF000267">
    <property type="entry name" value="Cyt_oxidse_sub2"/>
    <property type="match status" value="1"/>
</dbReference>
<dbReference type="EMBL" id="CP159510">
    <property type="protein sequence ID" value="XCJ15888.1"/>
    <property type="molecule type" value="Genomic_DNA"/>
</dbReference>
<feature type="transmembrane region" description="Helical" evidence="12">
    <location>
        <begin position="84"/>
        <end position="104"/>
    </location>
</feature>
<evidence type="ECO:0000256" key="12">
    <source>
        <dbReference type="SAM" id="Phobius"/>
    </source>
</evidence>
<dbReference type="RefSeq" id="WP_353947621.1">
    <property type="nucleotide sequence ID" value="NZ_CP159510.1"/>
</dbReference>
<evidence type="ECO:0000256" key="8">
    <source>
        <dbReference type="ARBA" id="ARBA00022982"/>
    </source>
</evidence>
<accession>A0AAU8ID15</accession>
<dbReference type="GO" id="GO:0009055">
    <property type="term" value="F:electron transfer activity"/>
    <property type="evidence" value="ECO:0007669"/>
    <property type="project" value="TreeGrafter"/>
</dbReference>
<feature type="transmembrane region" description="Helical" evidence="12">
    <location>
        <begin position="237"/>
        <end position="256"/>
    </location>
</feature>
<keyword evidence="11 12" id="KW-0472">Membrane</keyword>
<dbReference type="PANTHER" id="PTHR43141:SF5">
    <property type="entry name" value="CYTOCHROME BD-I UBIQUINOL OXIDASE SUBUNIT 2"/>
    <property type="match status" value="1"/>
</dbReference>
<comment type="subcellular location">
    <subcellularLocation>
        <location evidence="1">Cell membrane</location>
        <topology evidence="1">Multi-pass membrane protein</topology>
    </subcellularLocation>
</comment>
<comment type="similarity">
    <text evidence="2">Belongs to the cytochrome ubiquinol oxidase subunit 2 family.</text>
</comment>
<feature type="transmembrane region" description="Helical" evidence="12">
    <location>
        <begin position="263"/>
        <end position="288"/>
    </location>
</feature>
<keyword evidence="8" id="KW-0249">Electron transport</keyword>
<name>A0AAU8ID15_9BACL</name>
<dbReference type="GO" id="GO:0019646">
    <property type="term" value="P:aerobic electron transport chain"/>
    <property type="evidence" value="ECO:0007669"/>
    <property type="project" value="TreeGrafter"/>
</dbReference>
<keyword evidence="5" id="KW-0349">Heme</keyword>
<feature type="transmembrane region" description="Helical" evidence="12">
    <location>
        <begin position="308"/>
        <end position="335"/>
    </location>
</feature>
<dbReference type="NCBIfam" id="TIGR00203">
    <property type="entry name" value="cydB"/>
    <property type="match status" value="1"/>
</dbReference>
<evidence type="ECO:0000256" key="9">
    <source>
        <dbReference type="ARBA" id="ARBA00022989"/>
    </source>
</evidence>
<dbReference type="PANTHER" id="PTHR43141">
    <property type="entry name" value="CYTOCHROME BD2 SUBUNIT II"/>
    <property type="match status" value="1"/>
</dbReference>
<dbReference type="GO" id="GO:0005886">
    <property type="term" value="C:plasma membrane"/>
    <property type="evidence" value="ECO:0007669"/>
    <property type="project" value="UniProtKB-SubCell"/>
</dbReference>
<keyword evidence="4" id="KW-1003">Cell membrane</keyword>
<feature type="transmembrane region" description="Helical" evidence="12">
    <location>
        <begin position="125"/>
        <end position="150"/>
    </location>
</feature>
<gene>
    <name evidence="13" type="primary">cydB</name>
    <name evidence="13" type="ORF">ABNN70_09160</name>
</gene>
<protein>
    <submittedName>
        <fullName evidence="13">Cytochrome d ubiquinol oxidase subunit II</fullName>
    </submittedName>
</protein>
<feature type="transmembrane region" description="Helical" evidence="12">
    <location>
        <begin position="16"/>
        <end position="34"/>
    </location>
</feature>
<keyword evidence="6 12" id="KW-0812">Transmembrane</keyword>
<dbReference type="Pfam" id="PF02322">
    <property type="entry name" value="Cyt_bd_oxida_II"/>
    <property type="match status" value="1"/>
</dbReference>
<keyword evidence="3" id="KW-0813">Transport</keyword>
<evidence type="ECO:0000256" key="5">
    <source>
        <dbReference type="ARBA" id="ARBA00022617"/>
    </source>
</evidence>
<reference evidence="13" key="1">
    <citation type="submission" date="2024-06" db="EMBL/GenBank/DDBJ databases">
        <authorList>
            <person name="Fan A."/>
            <person name="Zhang F.Y."/>
            <person name="Zhang L."/>
        </authorList>
    </citation>
    <scope>NUCLEOTIDE SEQUENCE</scope>
    <source>
        <strain evidence="13">Y61</strain>
    </source>
</reference>
<dbReference type="InterPro" id="IPR003317">
    <property type="entry name" value="Cyt-d_oxidase_su2"/>
</dbReference>
<feature type="transmembrane region" description="Helical" evidence="12">
    <location>
        <begin position="210"/>
        <end position="231"/>
    </location>
</feature>
<evidence type="ECO:0000256" key="4">
    <source>
        <dbReference type="ARBA" id="ARBA00022475"/>
    </source>
</evidence>
<feature type="transmembrane region" description="Helical" evidence="12">
    <location>
        <begin position="170"/>
        <end position="190"/>
    </location>
</feature>
<evidence type="ECO:0000256" key="2">
    <source>
        <dbReference type="ARBA" id="ARBA00007543"/>
    </source>
</evidence>